<keyword evidence="1" id="KW-0472">Membrane</keyword>
<evidence type="ECO:0000313" key="2">
    <source>
        <dbReference type="EMBL" id="TWI72742.1"/>
    </source>
</evidence>
<reference evidence="2 3" key="1">
    <citation type="journal article" date="2015" name="Stand. Genomic Sci.">
        <title>Genomic Encyclopedia of Bacterial and Archaeal Type Strains, Phase III: the genomes of soil and plant-associated and newly described type strains.</title>
        <authorList>
            <person name="Whitman W.B."/>
            <person name="Woyke T."/>
            <person name="Klenk H.P."/>
            <person name="Zhou Y."/>
            <person name="Lilburn T.G."/>
            <person name="Beck B.J."/>
            <person name="De Vos P."/>
            <person name="Vandamme P."/>
            <person name="Eisen J.A."/>
            <person name="Garrity G."/>
            <person name="Hugenholtz P."/>
            <person name="Kyrpides N.C."/>
        </authorList>
    </citation>
    <scope>NUCLEOTIDE SEQUENCE [LARGE SCALE GENOMIC DNA]</scope>
    <source>
        <strain evidence="2 3">CGMCC 1.10948</strain>
    </source>
</reference>
<protein>
    <submittedName>
        <fullName evidence="2">Uncharacterized protein</fullName>
    </submittedName>
</protein>
<keyword evidence="3" id="KW-1185">Reference proteome</keyword>
<dbReference type="RefSeq" id="WP_145831470.1">
    <property type="nucleotide sequence ID" value="NZ_VLLA01000004.1"/>
</dbReference>
<feature type="transmembrane region" description="Helical" evidence="1">
    <location>
        <begin position="84"/>
        <end position="116"/>
    </location>
</feature>
<dbReference type="EMBL" id="VLLA01000004">
    <property type="protein sequence ID" value="TWI72742.1"/>
    <property type="molecule type" value="Genomic_DNA"/>
</dbReference>
<feature type="transmembrane region" description="Helical" evidence="1">
    <location>
        <begin position="122"/>
        <end position="145"/>
    </location>
</feature>
<feature type="transmembrane region" description="Helical" evidence="1">
    <location>
        <begin position="12"/>
        <end position="33"/>
    </location>
</feature>
<feature type="transmembrane region" description="Helical" evidence="1">
    <location>
        <begin position="53"/>
        <end position="72"/>
    </location>
</feature>
<dbReference type="Proteomes" id="UP000316291">
    <property type="component" value="Unassembled WGS sequence"/>
</dbReference>
<evidence type="ECO:0000313" key="3">
    <source>
        <dbReference type="Proteomes" id="UP000316291"/>
    </source>
</evidence>
<dbReference type="AlphaFoldDB" id="A0A562RUJ9"/>
<dbReference type="OrthoDB" id="114919at2"/>
<comment type="caution">
    <text evidence="2">The sequence shown here is derived from an EMBL/GenBank/DDBJ whole genome shotgun (WGS) entry which is preliminary data.</text>
</comment>
<proteinExistence type="predicted"/>
<feature type="transmembrane region" description="Helical" evidence="1">
    <location>
        <begin position="267"/>
        <end position="284"/>
    </location>
</feature>
<feature type="transmembrane region" description="Helical" evidence="1">
    <location>
        <begin position="157"/>
        <end position="181"/>
    </location>
</feature>
<name>A0A562RUJ9_9BRAD</name>
<sequence length="330" mass="35722">MRSNDAIHLGLMLLALAAAYLVPFELLLLAYVVLGPAHYFTEISWLHDRSYYLPHRGIAVVLAIVAVVAALIDNASWFGFAMWGALVVCAMLAATATAIESMLLFMVAIALSAIMYSSGSSLAVIGILIPTLIHVSLFTLIFMVLGAYRSGSRVQAALVVIYLVAIATILLLPPAAEIRIASFARVGQDYFGNVGPALSRLFGVPGLVLDTRLTSLLAFVYTYHYLNWFIKADVIRWAEVPKARLAAMAAASAASTALYFYDYAFGFTFLLALSLIHILLEFPLNSLALRQLGSAIQGTVRARYVGPVVMTTTRSRSTGPKAAKRAPRSR</sequence>
<keyword evidence="1" id="KW-1133">Transmembrane helix</keyword>
<accession>A0A562RUJ9</accession>
<organism evidence="2 3">
    <name type="scientific">Bradyrhizobium huanghuaihaiense</name>
    <dbReference type="NCBI Taxonomy" id="990078"/>
    <lineage>
        <taxon>Bacteria</taxon>
        <taxon>Pseudomonadati</taxon>
        <taxon>Pseudomonadota</taxon>
        <taxon>Alphaproteobacteria</taxon>
        <taxon>Hyphomicrobiales</taxon>
        <taxon>Nitrobacteraceae</taxon>
        <taxon>Bradyrhizobium</taxon>
    </lineage>
</organism>
<evidence type="ECO:0000256" key="1">
    <source>
        <dbReference type="SAM" id="Phobius"/>
    </source>
</evidence>
<keyword evidence="1" id="KW-0812">Transmembrane</keyword>
<gene>
    <name evidence="2" type="ORF">IQ16_02320</name>
</gene>
<feature type="transmembrane region" description="Helical" evidence="1">
    <location>
        <begin position="201"/>
        <end position="223"/>
    </location>
</feature>